<evidence type="ECO:0000313" key="1">
    <source>
        <dbReference type="EMBL" id="KAH7915402.1"/>
    </source>
</evidence>
<comment type="caution">
    <text evidence="1">The sequence shown here is derived from an EMBL/GenBank/DDBJ whole genome shotgun (WGS) entry which is preliminary data.</text>
</comment>
<name>A0ACB8AQ81_9AGAM</name>
<sequence length="799" mass="89384">MSHSETESESEYLPPTAAESAPAFAHKLSSEIQQNTHLETKPWSITLALKHLESLDFQLVRKDDSLHKGILFASSAILKFLDSLLALRFDDDEGIEHALKQLIELWHPSFLCLLFQYRRLFHNIATRGLAAGAAIHAVICWVDVILAKFGVVASFVAGGLQPVSSQRCISVTLQLQNEDNQLRAAAQLPDRWCSITSVISSSSASPAAKRLALQLLLARYIVLPQLGSFVEPIQFLESERIKTTELYAAVLDFLQHSFARLSTSCSISGITWNDFVFEERMTCAMALSLFAVTDLHRKDQADTELLPPFRPDTANQLLCLLQCVMNPETTSTPHPIAPHEKLDVPQTILIRWGKFIHWSWTLWADQQHRENEVIVHLTITWLHCGSSQLSEANDEQAQDWNLQLIPVILDNIVPAISVMSQILNCCEIWVSSPCNQAGIAAPLVDVVLKTAWIFAQLAELNANSGIVNRSPDVCALFLSIFVLTCCADDHFDVREQIIRILSHTSKECILKGLQALQMNDLHHFNTTFEEVLHRMTSQLPSNTSAAFLLSRQLLNFVTLLWAAGANSLPESISPFLIAVARTLSIDHLKHSKKPVLLDSLMNTLAASYTTKSSGPSYLALPLDNKIFWEMMINTDRTDLFIASSFAHTVIATCQMHGSLICVEVWDYLRDVLALINSHYFLGDHEPLALIVAPIICHAMICLLKHADSNAMNFITCSPWTLGLHAMLQSLLCDELPASSEYSIMLRSRMHSIGNVLLHQISWNGTSSGQPQLSNLEIEYQLMFIRMDSVSRILFVRRDI</sequence>
<gene>
    <name evidence="1" type="ORF">BJ138DRAFT_1142007</name>
</gene>
<proteinExistence type="predicted"/>
<keyword evidence="2" id="KW-1185">Reference proteome</keyword>
<evidence type="ECO:0000313" key="2">
    <source>
        <dbReference type="Proteomes" id="UP000790377"/>
    </source>
</evidence>
<organism evidence="1 2">
    <name type="scientific">Hygrophoropsis aurantiaca</name>
    <dbReference type="NCBI Taxonomy" id="72124"/>
    <lineage>
        <taxon>Eukaryota</taxon>
        <taxon>Fungi</taxon>
        <taxon>Dikarya</taxon>
        <taxon>Basidiomycota</taxon>
        <taxon>Agaricomycotina</taxon>
        <taxon>Agaricomycetes</taxon>
        <taxon>Agaricomycetidae</taxon>
        <taxon>Boletales</taxon>
        <taxon>Coniophorineae</taxon>
        <taxon>Hygrophoropsidaceae</taxon>
        <taxon>Hygrophoropsis</taxon>
    </lineage>
</organism>
<accession>A0ACB8AQ81</accession>
<dbReference type="Proteomes" id="UP000790377">
    <property type="component" value="Unassembled WGS sequence"/>
</dbReference>
<dbReference type="EMBL" id="MU267601">
    <property type="protein sequence ID" value="KAH7915402.1"/>
    <property type="molecule type" value="Genomic_DNA"/>
</dbReference>
<protein>
    <submittedName>
        <fullName evidence="1">Uncharacterized protein</fullName>
    </submittedName>
</protein>
<reference evidence="1" key="1">
    <citation type="journal article" date="2021" name="New Phytol.">
        <title>Evolutionary innovations through gain and loss of genes in the ectomycorrhizal Boletales.</title>
        <authorList>
            <person name="Wu G."/>
            <person name="Miyauchi S."/>
            <person name="Morin E."/>
            <person name="Kuo A."/>
            <person name="Drula E."/>
            <person name="Varga T."/>
            <person name="Kohler A."/>
            <person name="Feng B."/>
            <person name="Cao Y."/>
            <person name="Lipzen A."/>
            <person name="Daum C."/>
            <person name="Hundley H."/>
            <person name="Pangilinan J."/>
            <person name="Johnson J."/>
            <person name="Barry K."/>
            <person name="LaButti K."/>
            <person name="Ng V."/>
            <person name="Ahrendt S."/>
            <person name="Min B."/>
            <person name="Choi I.G."/>
            <person name="Park H."/>
            <person name="Plett J.M."/>
            <person name="Magnuson J."/>
            <person name="Spatafora J.W."/>
            <person name="Nagy L.G."/>
            <person name="Henrissat B."/>
            <person name="Grigoriev I.V."/>
            <person name="Yang Z.L."/>
            <person name="Xu J."/>
            <person name="Martin F.M."/>
        </authorList>
    </citation>
    <scope>NUCLEOTIDE SEQUENCE</scope>
    <source>
        <strain evidence="1">ATCC 28755</strain>
    </source>
</reference>